<dbReference type="SUPFAM" id="SSF64602">
    <property type="entry name" value="F1 ATPase inhibitor, IF1, C-terminal domain"/>
    <property type="match status" value="1"/>
</dbReference>
<dbReference type="FunFam" id="1.20.5.500:FF:000007">
    <property type="entry name" value="ATPase inhibitor, putative"/>
    <property type="match status" value="1"/>
</dbReference>
<evidence type="ECO:0000313" key="7">
    <source>
        <dbReference type="EMBL" id="GFT28585.1"/>
    </source>
</evidence>
<evidence type="ECO:0000313" key="8">
    <source>
        <dbReference type="Proteomes" id="UP000887013"/>
    </source>
</evidence>
<comment type="caution">
    <text evidence="7">The sequence shown here is derived from an EMBL/GenBank/DDBJ whole genome shotgun (WGS) entry which is preliminary data.</text>
</comment>
<proteinExistence type="inferred from homology"/>
<evidence type="ECO:0000256" key="4">
    <source>
        <dbReference type="ARBA" id="ARBA00023054"/>
    </source>
</evidence>
<dbReference type="EMBL" id="BMAW01060889">
    <property type="protein sequence ID" value="GFT28585.1"/>
    <property type="molecule type" value="Genomic_DNA"/>
</dbReference>
<name>A0A8X6NSB2_NEPPI</name>
<dbReference type="PANTHER" id="PTHR48417">
    <property type="entry name" value="ATP SYNTHASE F1 SUBUNIT EPSILON"/>
    <property type="match status" value="1"/>
</dbReference>
<comment type="similarity">
    <text evidence="2">Belongs to the ATPase inhibitor family.</text>
</comment>
<dbReference type="OrthoDB" id="10045676at2759"/>
<dbReference type="PANTHER" id="PTHR48417:SF1">
    <property type="entry name" value="ATP SYNTHASE F1 SUBUNIT EPSILON"/>
    <property type="match status" value="1"/>
</dbReference>
<dbReference type="AlphaFoldDB" id="A0A8X6NSB2"/>
<dbReference type="InterPro" id="IPR007648">
    <property type="entry name" value="ATPase_inhibitor_mt"/>
</dbReference>
<keyword evidence="4" id="KW-0175">Coiled coil</keyword>
<evidence type="ECO:0000256" key="2">
    <source>
        <dbReference type="ARBA" id="ARBA00010901"/>
    </source>
</evidence>
<dbReference type="Pfam" id="PF04568">
    <property type="entry name" value="IATP"/>
    <property type="match status" value="1"/>
</dbReference>
<keyword evidence="3" id="KW-0809">Transit peptide</keyword>
<dbReference type="Proteomes" id="UP000887013">
    <property type="component" value="Unassembled WGS sequence"/>
</dbReference>
<protein>
    <recommendedName>
        <fullName evidence="6">ATP synthase F1 subunit epsilon</fullName>
    </recommendedName>
</protein>
<evidence type="ECO:0000256" key="6">
    <source>
        <dbReference type="ARBA" id="ARBA00030036"/>
    </source>
</evidence>
<organism evidence="7 8">
    <name type="scientific">Nephila pilipes</name>
    <name type="common">Giant wood spider</name>
    <name type="synonym">Nephila maculata</name>
    <dbReference type="NCBI Taxonomy" id="299642"/>
    <lineage>
        <taxon>Eukaryota</taxon>
        <taxon>Metazoa</taxon>
        <taxon>Ecdysozoa</taxon>
        <taxon>Arthropoda</taxon>
        <taxon>Chelicerata</taxon>
        <taxon>Arachnida</taxon>
        <taxon>Araneae</taxon>
        <taxon>Araneomorphae</taxon>
        <taxon>Entelegynae</taxon>
        <taxon>Araneoidea</taxon>
        <taxon>Nephilidae</taxon>
        <taxon>Nephila</taxon>
    </lineage>
</organism>
<accession>A0A8X6NSB2</accession>
<comment type="subcellular location">
    <subcellularLocation>
        <location evidence="1">Mitochondrion</location>
    </subcellularLocation>
</comment>
<keyword evidence="5" id="KW-0496">Mitochondrion</keyword>
<dbReference type="Gene3D" id="1.20.5.500">
    <property type="entry name" value="Single helix bin"/>
    <property type="match status" value="1"/>
</dbReference>
<sequence>MFHKPDCSQLKQLLSVAGNDISEYKLRHPVALYSSLMGGGAGGAVREAGGSFGKMEAAREEEYFRRLQRRQILRLKKNINREILLSQKLIREHRDAIARLESRIAELTQIEE</sequence>
<keyword evidence="8" id="KW-1185">Reference proteome</keyword>
<dbReference type="GO" id="GO:0005739">
    <property type="term" value="C:mitochondrion"/>
    <property type="evidence" value="ECO:0007669"/>
    <property type="project" value="UniProtKB-SubCell"/>
</dbReference>
<evidence type="ECO:0000256" key="5">
    <source>
        <dbReference type="ARBA" id="ARBA00023128"/>
    </source>
</evidence>
<evidence type="ECO:0000256" key="3">
    <source>
        <dbReference type="ARBA" id="ARBA00022946"/>
    </source>
</evidence>
<evidence type="ECO:0000256" key="1">
    <source>
        <dbReference type="ARBA" id="ARBA00004173"/>
    </source>
</evidence>
<gene>
    <name evidence="7" type="ORF">NPIL_701591</name>
</gene>
<dbReference type="GO" id="GO:0042030">
    <property type="term" value="F:ATPase inhibitor activity"/>
    <property type="evidence" value="ECO:0007669"/>
    <property type="project" value="InterPro"/>
</dbReference>
<reference evidence="7" key="1">
    <citation type="submission" date="2020-08" db="EMBL/GenBank/DDBJ databases">
        <title>Multicomponent nature underlies the extraordinary mechanical properties of spider dragline silk.</title>
        <authorList>
            <person name="Kono N."/>
            <person name="Nakamura H."/>
            <person name="Mori M."/>
            <person name="Yoshida Y."/>
            <person name="Ohtoshi R."/>
            <person name="Malay A.D."/>
            <person name="Moran D.A.P."/>
            <person name="Tomita M."/>
            <person name="Numata K."/>
            <person name="Arakawa K."/>
        </authorList>
    </citation>
    <scope>NUCLEOTIDE SEQUENCE</scope>
</reference>